<evidence type="ECO:0000313" key="1">
    <source>
        <dbReference type="EMBL" id="PCH44929.1"/>
    </source>
</evidence>
<proteinExistence type="predicted"/>
<protein>
    <submittedName>
        <fullName evidence="1">Uncharacterized protein</fullName>
    </submittedName>
</protein>
<sequence length="99" mass="10599">MSAVYTALQLTGSYTNPRPPSRGPSLSRLITRSLLRARYITVTMIEANKRAKNSGASMAHALTSAPAQTSTAYGDSHAVMQKSTLTIVIARMTRAAMEA</sequence>
<accession>A0A2H3K176</accession>
<reference evidence="1 2" key="1">
    <citation type="journal article" date="2012" name="Science">
        <title>The Paleozoic origin of enzymatic lignin decomposition reconstructed from 31 fungal genomes.</title>
        <authorList>
            <person name="Floudas D."/>
            <person name="Binder M."/>
            <person name="Riley R."/>
            <person name="Barry K."/>
            <person name="Blanchette R.A."/>
            <person name="Henrissat B."/>
            <person name="Martinez A.T."/>
            <person name="Otillar R."/>
            <person name="Spatafora J.W."/>
            <person name="Yadav J.S."/>
            <person name="Aerts A."/>
            <person name="Benoit I."/>
            <person name="Boyd A."/>
            <person name="Carlson A."/>
            <person name="Copeland A."/>
            <person name="Coutinho P.M."/>
            <person name="de Vries R.P."/>
            <person name="Ferreira P."/>
            <person name="Findley K."/>
            <person name="Foster B."/>
            <person name="Gaskell J."/>
            <person name="Glotzer D."/>
            <person name="Gorecki P."/>
            <person name="Heitman J."/>
            <person name="Hesse C."/>
            <person name="Hori C."/>
            <person name="Igarashi K."/>
            <person name="Jurgens J.A."/>
            <person name="Kallen N."/>
            <person name="Kersten P."/>
            <person name="Kohler A."/>
            <person name="Kuees U."/>
            <person name="Kumar T.K.A."/>
            <person name="Kuo A."/>
            <person name="LaButti K."/>
            <person name="Larrondo L.F."/>
            <person name="Lindquist E."/>
            <person name="Ling A."/>
            <person name="Lombard V."/>
            <person name="Lucas S."/>
            <person name="Lundell T."/>
            <person name="Martin R."/>
            <person name="McLaughlin D.J."/>
            <person name="Morgenstern I."/>
            <person name="Morin E."/>
            <person name="Murat C."/>
            <person name="Nagy L.G."/>
            <person name="Nolan M."/>
            <person name="Ohm R.A."/>
            <person name="Patyshakuliyeva A."/>
            <person name="Rokas A."/>
            <person name="Ruiz-Duenas F.J."/>
            <person name="Sabat G."/>
            <person name="Salamov A."/>
            <person name="Samejima M."/>
            <person name="Schmutz J."/>
            <person name="Slot J.C."/>
            <person name="St John F."/>
            <person name="Stenlid J."/>
            <person name="Sun H."/>
            <person name="Sun S."/>
            <person name="Syed K."/>
            <person name="Tsang A."/>
            <person name="Wiebenga A."/>
            <person name="Young D."/>
            <person name="Pisabarro A."/>
            <person name="Eastwood D.C."/>
            <person name="Martin F."/>
            <person name="Cullen D."/>
            <person name="Grigoriev I.V."/>
            <person name="Hibbett D.S."/>
        </authorList>
    </citation>
    <scope>NUCLEOTIDE SEQUENCE [LARGE SCALE GENOMIC DNA]</scope>
    <source>
        <strain evidence="1 2">MD-104</strain>
    </source>
</reference>
<name>A0A2H3K176_WOLCO</name>
<dbReference type="EMBL" id="KB468168">
    <property type="protein sequence ID" value="PCH44929.1"/>
    <property type="molecule type" value="Genomic_DNA"/>
</dbReference>
<dbReference type="AlphaFoldDB" id="A0A2H3K176"/>
<evidence type="ECO:0000313" key="2">
    <source>
        <dbReference type="Proteomes" id="UP000218811"/>
    </source>
</evidence>
<dbReference type="Proteomes" id="UP000218811">
    <property type="component" value="Unassembled WGS sequence"/>
</dbReference>
<keyword evidence="2" id="KW-1185">Reference proteome</keyword>
<organism evidence="1 2">
    <name type="scientific">Wolfiporia cocos (strain MD-104)</name>
    <name type="common">Brown rot fungus</name>
    <dbReference type="NCBI Taxonomy" id="742152"/>
    <lineage>
        <taxon>Eukaryota</taxon>
        <taxon>Fungi</taxon>
        <taxon>Dikarya</taxon>
        <taxon>Basidiomycota</taxon>
        <taxon>Agaricomycotina</taxon>
        <taxon>Agaricomycetes</taxon>
        <taxon>Polyporales</taxon>
        <taxon>Phaeolaceae</taxon>
        <taxon>Wolfiporia</taxon>
    </lineage>
</organism>
<gene>
    <name evidence="1" type="ORF">WOLCODRAFT_165501</name>
</gene>